<evidence type="ECO:0000313" key="2">
    <source>
        <dbReference type="EMBL" id="TNN26174.1"/>
    </source>
</evidence>
<dbReference type="AlphaFoldDB" id="A0A4Z2ECB1"/>
<dbReference type="EMBL" id="SRLO01010814">
    <property type="protein sequence ID" value="TNN26174.1"/>
    <property type="molecule type" value="Genomic_DNA"/>
</dbReference>
<sequence length="79" mass="8752">MSTHKKKLQWPYEQQQRNGTSAKQPVFRVPVQTGSSTCSREAINGGGLAPDSRACSYPSISRASKVRSDRTAMHGLFHF</sequence>
<reference evidence="2 3" key="1">
    <citation type="submission" date="2019-03" db="EMBL/GenBank/DDBJ databases">
        <title>First draft genome of Liparis tanakae, snailfish: a comprehensive survey of snailfish specific genes.</title>
        <authorList>
            <person name="Kim W."/>
            <person name="Song I."/>
            <person name="Jeong J.-H."/>
            <person name="Kim D."/>
            <person name="Kim S."/>
            <person name="Ryu S."/>
            <person name="Song J.Y."/>
            <person name="Lee S.K."/>
        </authorList>
    </citation>
    <scope>NUCLEOTIDE SEQUENCE [LARGE SCALE GENOMIC DNA]</scope>
    <source>
        <tissue evidence="2">Muscle</tissue>
    </source>
</reference>
<dbReference type="Proteomes" id="UP000314294">
    <property type="component" value="Unassembled WGS sequence"/>
</dbReference>
<accession>A0A4Z2ECB1</accession>
<evidence type="ECO:0000256" key="1">
    <source>
        <dbReference type="SAM" id="MobiDB-lite"/>
    </source>
</evidence>
<gene>
    <name evidence="2" type="ORF">EYF80_063689</name>
</gene>
<evidence type="ECO:0000313" key="3">
    <source>
        <dbReference type="Proteomes" id="UP000314294"/>
    </source>
</evidence>
<keyword evidence="3" id="KW-1185">Reference proteome</keyword>
<feature type="compositionally biased region" description="Polar residues" evidence="1">
    <location>
        <begin position="12"/>
        <end position="23"/>
    </location>
</feature>
<name>A0A4Z2ECB1_9TELE</name>
<comment type="caution">
    <text evidence="2">The sequence shown here is derived from an EMBL/GenBank/DDBJ whole genome shotgun (WGS) entry which is preliminary data.</text>
</comment>
<feature type="region of interest" description="Disordered" evidence="1">
    <location>
        <begin position="1"/>
        <end position="25"/>
    </location>
</feature>
<proteinExistence type="predicted"/>
<protein>
    <submittedName>
        <fullName evidence="2">Uncharacterized protein</fullName>
    </submittedName>
</protein>
<organism evidence="2 3">
    <name type="scientific">Liparis tanakae</name>
    <name type="common">Tanaka's snailfish</name>
    <dbReference type="NCBI Taxonomy" id="230148"/>
    <lineage>
        <taxon>Eukaryota</taxon>
        <taxon>Metazoa</taxon>
        <taxon>Chordata</taxon>
        <taxon>Craniata</taxon>
        <taxon>Vertebrata</taxon>
        <taxon>Euteleostomi</taxon>
        <taxon>Actinopterygii</taxon>
        <taxon>Neopterygii</taxon>
        <taxon>Teleostei</taxon>
        <taxon>Neoteleostei</taxon>
        <taxon>Acanthomorphata</taxon>
        <taxon>Eupercaria</taxon>
        <taxon>Perciformes</taxon>
        <taxon>Cottioidei</taxon>
        <taxon>Cottales</taxon>
        <taxon>Liparidae</taxon>
        <taxon>Liparis</taxon>
    </lineage>
</organism>